<dbReference type="InterPro" id="IPR020814">
    <property type="entry name" value="Ribosomal_S6_plastid/chlpt"/>
</dbReference>
<comment type="caution">
    <text evidence="7">The sequence shown here is derived from an EMBL/GenBank/DDBJ whole genome shotgun (WGS) entry which is preliminary data.</text>
</comment>
<dbReference type="Proteomes" id="UP000660862">
    <property type="component" value="Unassembled WGS sequence"/>
</dbReference>
<comment type="similarity">
    <text evidence="1 6">Belongs to the bacterial ribosomal protein bS6 family.</text>
</comment>
<protein>
    <recommendedName>
        <fullName evidence="5 6">Small ribosomal subunit protein bS6</fullName>
    </recommendedName>
</protein>
<keyword evidence="6" id="KW-0699">rRNA-binding</keyword>
<evidence type="ECO:0000256" key="6">
    <source>
        <dbReference type="HAMAP-Rule" id="MF_00360"/>
    </source>
</evidence>
<evidence type="ECO:0000313" key="8">
    <source>
        <dbReference type="Proteomes" id="UP000660862"/>
    </source>
</evidence>
<dbReference type="GO" id="GO:0006412">
    <property type="term" value="P:translation"/>
    <property type="evidence" value="ECO:0007669"/>
    <property type="project" value="UniProtKB-UniRule"/>
</dbReference>
<dbReference type="GO" id="GO:0005737">
    <property type="term" value="C:cytoplasm"/>
    <property type="evidence" value="ECO:0007669"/>
    <property type="project" value="UniProtKB-ARBA"/>
</dbReference>
<accession>A0A917HUR4</accession>
<evidence type="ECO:0000313" key="7">
    <source>
        <dbReference type="EMBL" id="GGG91613.1"/>
    </source>
</evidence>
<name>A0A917HUR4_9SPHI</name>
<reference evidence="7" key="1">
    <citation type="journal article" date="2014" name="Int. J. Syst. Evol. Microbiol.">
        <title>Complete genome sequence of Corynebacterium casei LMG S-19264T (=DSM 44701T), isolated from a smear-ripened cheese.</title>
        <authorList>
            <consortium name="US DOE Joint Genome Institute (JGI-PGF)"/>
            <person name="Walter F."/>
            <person name="Albersmeier A."/>
            <person name="Kalinowski J."/>
            <person name="Ruckert C."/>
        </authorList>
    </citation>
    <scope>NUCLEOTIDE SEQUENCE</scope>
    <source>
        <strain evidence="7">CGMCC 1.12195</strain>
    </source>
</reference>
<proteinExistence type="inferred from homology"/>
<evidence type="ECO:0000256" key="4">
    <source>
        <dbReference type="ARBA" id="ARBA00035104"/>
    </source>
</evidence>
<dbReference type="AlphaFoldDB" id="A0A917HUR4"/>
<reference evidence="7" key="2">
    <citation type="submission" date="2020-09" db="EMBL/GenBank/DDBJ databases">
        <authorList>
            <person name="Sun Q."/>
            <person name="Zhou Y."/>
        </authorList>
    </citation>
    <scope>NUCLEOTIDE SEQUENCE</scope>
    <source>
        <strain evidence="7">CGMCC 1.12195</strain>
    </source>
</reference>
<dbReference type="EMBL" id="BMER01000002">
    <property type="protein sequence ID" value="GGG91613.1"/>
    <property type="molecule type" value="Genomic_DNA"/>
</dbReference>
<dbReference type="InterPro" id="IPR014717">
    <property type="entry name" value="Transl_elong_EF1B/ribsomal_bS6"/>
</dbReference>
<dbReference type="GO" id="GO:0005840">
    <property type="term" value="C:ribosome"/>
    <property type="evidence" value="ECO:0007669"/>
    <property type="project" value="UniProtKB-KW"/>
</dbReference>
<dbReference type="GO" id="GO:0003735">
    <property type="term" value="F:structural constituent of ribosome"/>
    <property type="evidence" value="ECO:0007669"/>
    <property type="project" value="InterPro"/>
</dbReference>
<dbReference type="CDD" id="cd00473">
    <property type="entry name" value="bS6"/>
    <property type="match status" value="1"/>
</dbReference>
<evidence type="ECO:0000256" key="3">
    <source>
        <dbReference type="ARBA" id="ARBA00023274"/>
    </source>
</evidence>
<keyword evidence="3 6" id="KW-0687">Ribonucleoprotein</keyword>
<dbReference type="PANTHER" id="PTHR21011">
    <property type="entry name" value="MITOCHONDRIAL 28S RIBOSOMAL PROTEIN S6"/>
    <property type="match status" value="1"/>
</dbReference>
<dbReference type="Gene3D" id="3.30.70.60">
    <property type="match status" value="1"/>
</dbReference>
<keyword evidence="8" id="KW-1185">Reference proteome</keyword>
<dbReference type="RefSeq" id="WP_188506630.1">
    <property type="nucleotide sequence ID" value="NZ_BMER01000002.1"/>
</dbReference>
<dbReference type="SUPFAM" id="SSF54995">
    <property type="entry name" value="Ribosomal protein S6"/>
    <property type="match status" value="1"/>
</dbReference>
<evidence type="ECO:0000256" key="1">
    <source>
        <dbReference type="ARBA" id="ARBA00009512"/>
    </source>
</evidence>
<dbReference type="HAMAP" id="MF_00360">
    <property type="entry name" value="Ribosomal_bS6"/>
    <property type="match status" value="1"/>
</dbReference>
<dbReference type="InterPro" id="IPR035980">
    <property type="entry name" value="Ribosomal_bS6_sf"/>
</dbReference>
<evidence type="ECO:0000256" key="5">
    <source>
        <dbReference type="ARBA" id="ARBA00035294"/>
    </source>
</evidence>
<dbReference type="InterPro" id="IPR000529">
    <property type="entry name" value="Ribosomal_bS6"/>
</dbReference>
<sequence>MQQYETVIVLTPLLSEEVSKEAIAKFKNILTEGGAEIVHEDNWGLKKLAYPIEKKTTGFYHLIEFKAPGEIISKLEIEYKRDERVMRFLTIRLDKHALAYNEKKRSGAFNKKAETPKAEEVAN</sequence>
<keyword evidence="2 6" id="KW-0689">Ribosomal protein</keyword>
<gene>
    <name evidence="6 7" type="primary">rpsF</name>
    <name evidence="7" type="ORF">GCM10007415_27810</name>
</gene>
<dbReference type="PANTHER" id="PTHR21011:SF1">
    <property type="entry name" value="SMALL RIBOSOMAL SUBUNIT PROTEIN BS6M"/>
    <property type="match status" value="1"/>
</dbReference>
<keyword evidence="6" id="KW-0694">RNA-binding</keyword>
<dbReference type="NCBIfam" id="TIGR00166">
    <property type="entry name" value="S6"/>
    <property type="match status" value="1"/>
</dbReference>
<comment type="function">
    <text evidence="4 6">Binds together with bS18 to 16S ribosomal RNA.</text>
</comment>
<dbReference type="GO" id="GO:0070181">
    <property type="term" value="F:small ribosomal subunit rRNA binding"/>
    <property type="evidence" value="ECO:0007669"/>
    <property type="project" value="TreeGrafter"/>
</dbReference>
<evidence type="ECO:0000256" key="2">
    <source>
        <dbReference type="ARBA" id="ARBA00022980"/>
    </source>
</evidence>
<dbReference type="Pfam" id="PF01250">
    <property type="entry name" value="Ribosomal_S6"/>
    <property type="match status" value="1"/>
</dbReference>
<dbReference type="GO" id="GO:1990904">
    <property type="term" value="C:ribonucleoprotein complex"/>
    <property type="evidence" value="ECO:0007669"/>
    <property type="project" value="UniProtKB-KW"/>
</dbReference>
<organism evidence="7 8">
    <name type="scientific">Parapedobacter pyrenivorans</name>
    <dbReference type="NCBI Taxonomy" id="1305674"/>
    <lineage>
        <taxon>Bacteria</taxon>
        <taxon>Pseudomonadati</taxon>
        <taxon>Bacteroidota</taxon>
        <taxon>Sphingobacteriia</taxon>
        <taxon>Sphingobacteriales</taxon>
        <taxon>Sphingobacteriaceae</taxon>
        <taxon>Parapedobacter</taxon>
    </lineage>
</organism>